<keyword evidence="1" id="KW-0732">Signal</keyword>
<dbReference type="RefSeq" id="XP_013762648.1">
    <property type="nucleotide sequence ID" value="XM_013907194.1"/>
</dbReference>
<evidence type="ECO:0000313" key="3">
    <source>
        <dbReference type="Proteomes" id="UP000054408"/>
    </source>
</evidence>
<keyword evidence="3" id="KW-1185">Reference proteome</keyword>
<accession>A0A0L0D8A8</accession>
<dbReference type="OrthoDB" id="1869469at2759"/>
<dbReference type="Proteomes" id="UP000054408">
    <property type="component" value="Unassembled WGS sequence"/>
</dbReference>
<proteinExistence type="predicted"/>
<dbReference type="AlphaFoldDB" id="A0A0L0D8A8"/>
<feature type="chain" id="PRO_5005537258" evidence="1">
    <location>
        <begin position="20"/>
        <end position="80"/>
    </location>
</feature>
<feature type="signal peptide" evidence="1">
    <location>
        <begin position="1"/>
        <end position="19"/>
    </location>
</feature>
<organism evidence="2 3">
    <name type="scientific">Thecamonas trahens ATCC 50062</name>
    <dbReference type="NCBI Taxonomy" id="461836"/>
    <lineage>
        <taxon>Eukaryota</taxon>
        <taxon>Apusozoa</taxon>
        <taxon>Apusomonadida</taxon>
        <taxon>Apusomonadidae</taxon>
        <taxon>Thecamonas</taxon>
    </lineage>
</organism>
<gene>
    <name evidence="2" type="ORF">AMSG_00369</name>
</gene>
<evidence type="ECO:0000313" key="2">
    <source>
        <dbReference type="EMBL" id="KNC48592.1"/>
    </source>
</evidence>
<protein>
    <submittedName>
        <fullName evidence="2">Uncharacterized protein</fullName>
    </submittedName>
</protein>
<evidence type="ECO:0000256" key="1">
    <source>
        <dbReference type="SAM" id="SignalP"/>
    </source>
</evidence>
<sequence>MASLMRMAVAPSMWAAAPAVRVAALAVRGYAAEAGQAKADAPVVKVDIANCHDSLEWVVPSPPNFHTFDELPFIKESENE</sequence>
<reference evidence="2 3" key="1">
    <citation type="submission" date="2010-05" db="EMBL/GenBank/DDBJ databases">
        <title>The Genome Sequence of Thecamonas trahens ATCC 50062.</title>
        <authorList>
            <consortium name="The Broad Institute Genome Sequencing Platform"/>
            <person name="Russ C."/>
            <person name="Cuomo C."/>
            <person name="Shea T."/>
            <person name="Young S.K."/>
            <person name="Zeng Q."/>
            <person name="Koehrsen M."/>
            <person name="Haas B."/>
            <person name="Borodovsky M."/>
            <person name="Guigo R."/>
            <person name="Alvarado L."/>
            <person name="Berlin A."/>
            <person name="Bochicchio J."/>
            <person name="Borenstein D."/>
            <person name="Chapman S."/>
            <person name="Chen Z."/>
            <person name="Freedman E."/>
            <person name="Gellesch M."/>
            <person name="Goldberg J."/>
            <person name="Griggs A."/>
            <person name="Gujja S."/>
            <person name="Heilman E."/>
            <person name="Heiman D."/>
            <person name="Hepburn T."/>
            <person name="Howarth C."/>
            <person name="Jen D."/>
            <person name="Larson L."/>
            <person name="Mehta T."/>
            <person name="Park D."/>
            <person name="Pearson M."/>
            <person name="Roberts A."/>
            <person name="Saif S."/>
            <person name="Shenoy N."/>
            <person name="Sisk P."/>
            <person name="Stolte C."/>
            <person name="Sykes S."/>
            <person name="Thomson T."/>
            <person name="Walk T."/>
            <person name="White J."/>
            <person name="Yandava C."/>
            <person name="Burger G."/>
            <person name="Gray M.W."/>
            <person name="Holland P.W.H."/>
            <person name="King N."/>
            <person name="Lang F.B.F."/>
            <person name="Roger A.J."/>
            <person name="Ruiz-Trillo I."/>
            <person name="Lander E."/>
            <person name="Nusbaum C."/>
        </authorList>
    </citation>
    <scope>NUCLEOTIDE SEQUENCE [LARGE SCALE GENOMIC DNA]</scope>
    <source>
        <strain evidence="2 3">ATCC 50062</strain>
    </source>
</reference>
<name>A0A0L0D8A8_THETB</name>
<dbReference type="EMBL" id="GL349434">
    <property type="protein sequence ID" value="KNC48592.1"/>
    <property type="molecule type" value="Genomic_DNA"/>
</dbReference>
<dbReference type="GeneID" id="25560178"/>